<dbReference type="eggNOG" id="COG0726">
    <property type="taxonomic scope" value="Bacteria"/>
</dbReference>
<keyword evidence="4" id="KW-0378">Hydrolase</keyword>
<keyword evidence="2" id="KW-0732">Signal</keyword>
<evidence type="ECO:0000313" key="4">
    <source>
        <dbReference type="EMBL" id="AFM28093.1"/>
    </source>
</evidence>
<dbReference type="Pfam" id="PF01522">
    <property type="entry name" value="Polysacc_deac_1"/>
    <property type="match status" value="2"/>
</dbReference>
<name>I4CEV2_DESTA</name>
<dbReference type="GO" id="GO:0045493">
    <property type="term" value="P:xylan catabolic process"/>
    <property type="evidence" value="ECO:0007669"/>
    <property type="project" value="UniProtKB-KW"/>
</dbReference>
<keyword evidence="5" id="KW-1185">Reference proteome</keyword>
<dbReference type="InterPro" id="IPR011330">
    <property type="entry name" value="Glyco_hydro/deAcase_b/a-brl"/>
</dbReference>
<keyword evidence="4" id="KW-0858">Xylan degradation</keyword>
<dbReference type="PATRIC" id="fig|706587.4.peg.6212"/>
<gene>
    <name evidence="4" type="ordered locus">Desti_5511</name>
</gene>
<keyword evidence="4" id="KW-0119">Carbohydrate metabolism</keyword>
<dbReference type="STRING" id="706587.Desti_5511"/>
<dbReference type="PANTHER" id="PTHR34216:SF3">
    <property type="entry name" value="POLY-BETA-1,6-N-ACETYL-D-GLUCOSAMINE N-DEACETYLASE"/>
    <property type="match status" value="1"/>
</dbReference>
<dbReference type="GO" id="GO:0016810">
    <property type="term" value="F:hydrolase activity, acting on carbon-nitrogen (but not peptide) bonds"/>
    <property type="evidence" value="ECO:0007669"/>
    <property type="project" value="InterPro"/>
</dbReference>
<keyword evidence="4" id="KW-0326">Glycosidase</keyword>
<dbReference type="GO" id="GO:0016798">
    <property type="term" value="F:hydrolase activity, acting on glycosyl bonds"/>
    <property type="evidence" value="ECO:0007669"/>
    <property type="project" value="UniProtKB-KW"/>
</dbReference>
<organism evidence="4 5">
    <name type="scientific">Desulfomonile tiedjei (strain ATCC 49306 / DSM 6799 / DCB-1)</name>
    <dbReference type="NCBI Taxonomy" id="706587"/>
    <lineage>
        <taxon>Bacteria</taxon>
        <taxon>Pseudomonadati</taxon>
        <taxon>Thermodesulfobacteriota</taxon>
        <taxon>Desulfomonilia</taxon>
        <taxon>Desulfomonilales</taxon>
        <taxon>Desulfomonilaceae</taxon>
        <taxon>Desulfomonile</taxon>
    </lineage>
</organism>
<dbReference type="InterPro" id="IPR040853">
    <property type="entry name" value="RapA2_cadherin-like"/>
</dbReference>
<dbReference type="Proteomes" id="UP000006055">
    <property type="component" value="Chromosome"/>
</dbReference>
<protein>
    <submittedName>
        <fullName evidence="4">Putative xylanase/chitin deacetylase</fullName>
    </submittedName>
</protein>
<dbReference type="Pfam" id="PF17803">
    <property type="entry name" value="Cadherin_4"/>
    <property type="match status" value="8"/>
</dbReference>
<dbReference type="PANTHER" id="PTHR34216">
    <property type="match status" value="1"/>
</dbReference>
<feature type="domain" description="NodB homology" evidence="3">
    <location>
        <begin position="234"/>
        <end position="438"/>
    </location>
</feature>
<evidence type="ECO:0000256" key="2">
    <source>
        <dbReference type="ARBA" id="ARBA00022729"/>
    </source>
</evidence>
<dbReference type="CDD" id="cd10970">
    <property type="entry name" value="CE4_DAC_u1_6s"/>
    <property type="match status" value="2"/>
</dbReference>
<evidence type="ECO:0000259" key="3">
    <source>
        <dbReference type="PROSITE" id="PS51677"/>
    </source>
</evidence>
<accession>I4CEV2</accession>
<sequence length="1989" mass="208115">MVFANMRKLCRELVLEPLEDRVVLDAYVDPVYQSDITVVDALAAVNHEPIAYAQSITLVENQVSQITLTGDDGDPDVVQSLTFFLDSVPANGALYLSQADAQNGTNPLGVGASLTTGVLWYKSALNNDMDTSFMFHVKDDGGTANGGDDTSASALVTVTVAPDNQSPDAGNFSVVVNEDTAIKVTGWNFTDAEGNQGQSIRITDLPDHGILFIDANDNNVVDPGEAIGSDQLNGRVTFTFDDGYLNNYINAFPIMEEYGVEGVSLVVTGDIGQNAEAMTWSQLQEMQAAGWEIGSHSMTHPMLTELTDSQLVYELSESKNLLVQHGLTGTSFAYPYGDFDPRVVEYVMDYYEGCREAWGNNGINETPGNPYAIYNRSVDNTTTPQEVIQWINDAVANNYWLVISFHHIVTGTPGPYQYNVNNFETIVSYVASHNIATPTISEVLNNDLAPISWADATTKLKYIGSQDYYGQDSFQYVVIDSAGSEGTMPVDAGTTTVTVNPVNDDPINDEPIANPQSITLTENQVTQITLTGDDGDPDVTQTLTFFLDSLPANGALYLSQADAQSGTNPLGVGASLSTGVLWYKSGLNADADTSFMFHVKDNGGTANGGDDTSASALVTVTVTPDNQSPDAGNFSTVVNEDTAVNVTGWNFTDAEGNQAQSIRITDLPDHGTLFIDANDNNVVDPGEAISLQPNEGRVTFTFDDGYLDTYTNAFRIMDTYDVEGVSLVVTGDIGDAWAMTWSQLQQMQAAGWEIGSHSMTHPMLTGLTDSQLVYELSESKNLLDQYGLTGTSFAYPYGDFDPRVAEFVSRYYEDCREAWGNNGINEIPGNPYAIYNRSVDNTTTPQEVIQWINDAVANNYWLVISFHRIVDGTANPYEYNVNNFETIVSYVASHNIATPTISEVVNNDLAPISWADATTKLKYIGDQEYSGSDSFQYVVIDSAGSEGKMPADAGTAIVTVIAVNDAPVNSIPGPQTVNGGTDLLFSTANGNAISISDADAGTEAVRVQLTATHGTLTLSGTSGLSFTAGDGTTDATMTFTGSMTSINAALNGMHFTPTSNYSGDATVQIVTNDLGNNPSGEMSDSDTVNITVVSTSGPPVAGDFAVSVNEDAVTTVSQWTFTDPNGDSAQSIRITDLPDHGTLFLDANTNNILDANEAVSLNQVISWADAKTSPKVKYVGSQNYNGQDSLAYVVIDSSGEEGVAPDGDGTGSITVTAVNDAPVNAVPVAQTMNANTSLIFSTANGNVISISDVDAGTDSVRVQLTATNGNLTLSGIGGLSFSAGDGTADATMTFTGSVASINAALNGMSFTPTSNYSGAATVQIVTNDLGHNPSGEMSDSDTVNITVVSTSGPPVAGDFAVSVNEDIVATVSQWTFTDPNGDSAQSIRITDLPDHGTLFLDANTNNILDANEAVSLNQVISWADAKTSPKVKYVGSQNYNGQDSLTYVVIDSSGEEGVAPAGDGTGSITVAAVNDAPVNAIPAAQTMNANTSLIFSTANGNVISISDVDAGTDSISVQLTATNGNLTLAGTSGLSFTAGDGTADATMTFTGSVASINAALNGMHFTPTSNYSGAASVQIVTNDLGHNPSGEMSDSDTVNITVVSAGGPPVADDFTLSVKEDTVVTVSKWTFTDPDGNSAQSIRITDLPDHGTLFLDANANNILDTSEAISLNQVISWTDAKTTPKVKYVGSQNYNGQDSLAYVVIDSSGQEGIPSAGDGTGTITVTAVNDAPVNAVPGSQSINEDTVLTFSAANGNAISISDVDAGTEPVRVTLTATRGKLTLSGTTGLTFSTGDGTADTTMTFTGSIDDINAALNGMNFTPNANYAGAATVKIVTNDLGNNPSGAKSDTDTIAVTVNAIDDAPVNSVPGTQTVSAGQTLVFNNVNGNRIRVSDVDAGANQIEVTLTAANGTLTLYSLTGLTFSAGDGTNDESMTFRGTVSSINAAINRLRFIPTIAGSASLSITTNDLGASGSGGPLTDTDSIQINVT</sequence>
<dbReference type="SUPFAM" id="SSF88713">
    <property type="entry name" value="Glycoside hydrolase/deacetylase"/>
    <property type="match status" value="2"/>
</dbReference>
<reference evidence="5" key="1">
    <citation type="submission" date="2012-06" db="EMBL/GenBank/DDBJ databases">
        <title>Complete sequence of chromosome of Desulfomonile tiedjei DSM 6799.</title>
        <authorList>
            <person name="Lucas S."/>
            <person name="Copeland A."/>
            <person name="Lapidus A."/>
            <person name="Glavina del Rio T."/>
            <person name="Dalin E."/>
            <person name="Tice H."/>
            <person name="Bruce D."/>
            <person name="Goodwin L."/>
            <person name="Pitluck S."/>
            <person name="Peters L."/>
            <person name="Ovchinnikova G."/>
            <person name="Zeytun A."/>
            <person name="Lu M."/>
            <person name="Kyrpides N."/>
            <person name="Mavromatis K."/>
            <person name="Ivanova N."/>
            <person name="Brettin T."/>
            <person name="Detter J.C."/>
            <person name="Han C."/>
            <person name="Larimer F."/>
            <person name="Land M."/>
            <person name="Hauser L."/>
            <person name="Markowitz V."/>
            <person name="Cheng J.-F."/>
            <person name="Hugenholtz P."/>
            <person name="Woyke T."/>
            <person name="Wu D."/>
            <person name="Spring S."/>
            <person name="Schroeder M."/>
            <person name="Brambilla E."/>
            <person name="Klenk H.-P."/>
            <person name="Eisen J.A."/>
        </authorList>
    </citation>
    <scope>NUCLEOTIDE SEQUENCE [LARGE SCALE GENOMIC DNA]</scope>
    <source>
        <strain evidence="5">ATCC 49306 / DSM 6799 / DCB-1</strain>
    </source>
</reference>
<dbReference type="GO" id="GO:0005576">
    <property type="term" value="C:extracellular region"/>
    <property type="evidence" value="ECO:0007669"/>
    <property type="project" value="UniProtKB-SubCell"/>
</dbReference>
<evidence type="ECO:0000256" key="1">
    <source>
        <dbReference type="ARBA" id="ARBA00004613"/>
    </source>
</evidence>
<evidence type="ECO:0000313" key="5">
    <source>
        <dbReference type="Proteomes" id="UP000006055"/>
    </source>
</evidence>
<dbReference type="Gene3D" id="2.80.10.50">
    <property type="match status" value="5"/>
</dbReference>
<dbReference type="KEGG" id="dti:Desti_5511"/>
<dbReference type="HOGENOM" id="CLU_234116_0_0_7"/>
<comment type="subcellular location">
    <subcellularLocation>
        <location evidence="1">Secreted</location>
    </subcellularLocation>
</comment>
<dbReference type="InterPro" id="IPR051398">
    <property type="entry name" value="Polysacch_Deacetylase"/>
</dbReference>
<feature type="domain" description="NodB homology" evidence="3">
    <location>
        <begin position="696"/>
        <end position="899"/>
    </location>
</feature>
<proteinExistence type="predicted"/>
<dbReference type="RefSeq" id="WP_014813190.1">
    <property type="nucleotide sequence ID" value="NC_018025.1"/>
</dbReference>
<dbReference type="EMBL" id="CP003360">
    <property type="protein sequence ID" value="AFM28093.1"/>
    <property type="molecule type" value="Genomic_DNA"/>
</dbReference>
<dbReference type="InterPro" id="IPR002509">
    <property type="entry name" value="NODB_dom"/>
</dbReference>
<dbReference type="PROSITE" id="PS51677">
    <property type="entry name" value="NODB"/>
    <property type="match status" value="2"/>
</dbReference>
<dbReference type="Gene3D" id="3.20.20.370">
    <property type="entry name" value="Glycoside hydrolase/deacetylase"/>
    <property type="match status" value="2"/>
</dbReference>
<keyword evidence="4" id="KW-0624">Polysaccharide degradation</keyword>